<dbReference type="InterPro" id="IPR011009">
    <property type="entry name" value="Kinase-like_dom_sf"/>
</dbReference>
<dbReference type="OrthoDB" id="25129at2759"/>
<dbReference type="Gene3D" id="3.90.1200.10">
    <property type="match status" value="1"/>
</dbReference>
<name>A0A1Y2HB91_9FUNG</name>
<gene>
    <name evidence="2" type="ORF">BCR44DRAFT_1258977</name>
</gene>
<dbReference type="PANTHER" id="PTHR21310">
    <property type="entry name" value="AMINOGLYCOSIDE PHOSPHOTRANSFERASE-RELATED-RELATED"/>
    <property type="match status" value="1"/>
</dbReference>
<dbReference type="Pfam" id="PF01636">
    <property type="entry name" value="APH"/>
    <property type="match status" value="1"/>
</dbReference>
<evidence type="ECO:0000313" key="2">
    <source>
        <dbReference type="EMBL" id="ORZ31856.1"/>
    </source>
</evidence>
<dbReference type="Proteomes" id="UP000193411">
    <property type="component" value="Unassembled WGS sequence"/>
</dbReference>
<protein>
    <submittedName>
        <fullName evidence="2">Kinase-like domain-containing protein</fullName>
    </submittedName>
</protein>
<dbReference type="SUPFAM" id="SSF56112">
    <property type="entry name" value="Protein kinase-like (PK-like)"/>
    <property type="match status" value="1"/>
</dbReference>
<dbReference type="PANTHER" id="PTHR21310:SF40">
    <property type="entry name" value="AMINOGLYCOSIDE PHOSPHOTRANSFERASE DOMAIN-CONTAINING PROTEIN-RELATED"/>
    <property type="match status" value="1"/>
</dbReference>
<accession>A0A1Y2HB91</accession>
<feature type="domain" description="Aminoglycoside phosphotransferase" evidence="1">
    <location>
        <begin position="41"/>
        <end position="269"/>
    </location>
</feature>
<sequence>MKSETAAMTSSTRPHDLTNDQGVVAYLAAAHPHLVPCNLGPLSGGYVNYVWSIHPTSTNKTQRPVILKYYPPRAHGFPADMPQSRAQAEYNALVHAFALSKSTSWTVPEPIHFDPLNHVVIMAKLEDSVSLLDYLREPRPAADLDRIGTAMAEFHRSFTSTFTKASVQSWFVNQEMAHFHLPFRNFSRTAEMHSLPNSQSWLDRALGPNGFPHPNQTLIHGDFWPNAIFVHLPASSADSAPETPVISIIDWEDHRFGHPGEDVAQMVGNMFIMLHGEPYHVPSVKRVIDAFVLGARGASLDLGDGFDAEAVCVKCVTSLVEYPHWGVEDPKAVVRRAAEGGVREVLWFK</sequence>
<dbReference type="Gene3D" id="3.30.200.20">
    <property type="entry name" value="Phosphorylase Kinase, domain 1"/>
    <property type="match status" value="1"/>
</dbReference>
<evidence type="ECO:0000313" key="3">
    <source>
        <dbReference type="Proteomes" id="UP000193411"/>
    </source>
</evidence>
<dbReference type="EMBL" id="MCFL01000054">
    <property type="protein sequence ID" value="ORZ31856.1"/>
    <property type="molecule type" value="Genomic_DNA"/>
</dbReference>
<dbReference type="AlphaFoldDB" id="A0A1Y2HB91"/>
<dbReference type="InterPro" id="IPR002575">
    <property type="entry name" value="Aminoglycoside_PTrfase"/>
</dbReference>
<dbReference type="GO" id="GO:0016301">
    <property type="term" value="F:kinase activity"/>
    <property type="evidence" value="ECO:0007669"/>
    <property type="project" value="UniProtKB-KW"/>
</dbReference>
<reference evidence="2 3" key="1">
    <citation type="submission" date="2016-07" db="EMBL/GenBank/DDBJ databases">
        <title>Pervasive Adenine N6-methylation of Active Genes in Fungi.</title>
        <authorList>
            <consortium name="DOE Joint Genome Institute"/>
            <person name="Mondo S.J."/>
            <person name="Dannebaum R.O."/>
            <person name="Kuo R.C."/>
            <person name="Labutti K."/>
            <person name="Haridas S."/>
            <person name="Kuo A."/>
            <person name="Salamov A."/>
            <person name="Ahrendt S.R."/>
            <person name="Lipzen A."/>
            <person name="Sullivan W."/>
            <person name="Andreopoulos W.B."/>
            <person name="Clum A."/>
            <person name="Lindquist E."/>
            <person name="Daum C."/>
            <person name="Ramamoorthy G.K."/>
            <person name="Gryganskyi A."/>
            <person name="Culley D."/>
            <person name="Magnuson J.K."/>
            <person name="James T.Y."/>
            <person name="O'Malley M.A."/>
            <person name="Stajich J.E."/>
            <person name="Spatafora J.W."/>
            <person name="Visel A."/>
            <person name="Grigoriev I.V."/>
        </authorList>
    </citation>
    <scope>NUCLEOTIDE SEQUENCE [LARGE SCALE GENOMIC DNA]</scope>
    <source>
        <strain evidence="2 3">PL171</strain>
    </source>
</reference>
<evidence type="ECO:0000259" key="1">
    <source>
        <dbReference type="Pfam" id="PF01636"/>
    </source>
</evidence>
<keyword evidence="2" id="KW-0808">Transferase</keyword>
<organism evidence="2 3">
    <name type="scientific">Catenaria anguillulae PL171</name>
    <dbReference type="NCBI Taxonomy" id="765915"/>
    <lineage>
        <taxon>Eukaryota</taxon>
        <taxon>Fungi</taxon>
        <taxon>Fungi incertae sedis</taxon>
        <taxon>Blastocladiomycota</taxon>
        <taxon>Blastocladiomycetes</taxon>
        <taxon>Blastocladiales</taxon>
        <taxon>Catenariaceae</taxon>
        <taxon>Catenaria</taxon>
    </lineage>
</organism>
<comment type="caution">
    <text evidence="2">The sequence shown here is derived from an EMBL/GenBank/DDBJ whole genome shotgun (WGS) entry which is preliminary data.</text>
</comment>
<proteinExistence type="predicted"/>
<keyword evidence="2" id="KW-0418">Kinase</keyword>
<keyword evidence="3" id="KW-1185">Reference proteome</keyword>
<dbReference type="InterPro" id="IPR051678">
    <property type="entry name" value="AGP_Transferase"/>
</dbReference>